<protein>
    <submittedName>
        <fullName evidence="1">Uncharacterized protein</fullName>
    </submittedName>
</protein>
<dbReference type="STRING" id="4795.A0A225WNN3"/>
<keyword evidence="2" id="KW-1185">Reference proteome</keyword>
<dbReference type="Proteomes" id="UP000198211">
    <property type="component" value="Unassembled WGS sequence"/>
</dbReference>
<dbReference type="OrthoDB" id="124789at2759"/>
<organism evidence="1 2">
    <name type="scientific">Phytophthora megakarya</name>
    <dbReference type="NCBI Taxonomy" id="4795"/>
    <lineage>
        <taxon>Eukaryota</taxon>
        <taxon>Sar</taxon>
        <taxon>Stramenopiles</taxon>
        <taxon>Oomycota</taxon>
        <taxon>Peronosporomycetes</taxon>
        <taxon>Peronosporales</taxon>
        <taxon>Peronosporaceae</taxon>
        <taxon>Phytophthora</taxon>
    </lineage>
</organism>
<evidence type="ECO:0000313" key="2">
    <source>
        <dbReference type="Proteomes" id="UP000198211"/>
    </source>
</evidence>
<dbReference type="EMBL" id="NBNE01000481">
    <property type="protein sequence ID" value="OWZ19154.1"/>
    <property type="molecule type" value="Genomic_DNA"/>
</dbReference>
<proteinExistence type="predicted"/>
<name>A0A225WNN3_9STRA</name>
<comment type="caution">
    <text evidence="1">The sequence shown here is derived from an EMBL/GenBank/DDBJ whole genome shotgun (WGS) entry which is preliminary data.</text>
</comment>
<evidence type="ECO:0000313" key="1">
    <source>
        <dbReference type="EMBL" id="OWZ19154.1"/>
    </source>
</evidence>
<gene>
    <name evidence="1" type="ORF">PHMEG_0006636</name>
</gene>
<sequence>MELPAKNSIFKLNHRSRRLHLQLIPVHEVWWTSGRCVSEGMVSVGATRAKTYDYLLKHDQNLIQVDVNNLVRGHHSSVSKDDENSLRLLLLTLKTCPRCPILQRMNGRYIHGDRSHATHLRTYNYQLFTFVTMNAFGEGAVVQQSLLEANSD</sequence>
<accession>A0A225WNN3</accession>
<reference evidence="2" key="1">
    <citation type="submission" date="2017-03" db="EMBL/GenBank/DDBJ databases">
        <title>Phytopthora megakarya and P. palmivora, two closely related causual agents of cacao black pod achieved similar genome size and gene model numbers by different mechanisms.</title>
        <authorList>
            <person name="Ali S."/>
            <person name="Shao J."/>
            <person name="Larry D.J."/>
            <person name="Kronmiller B."/>
            <person name="Shen D."/>
            <person name="Strem M.D."/>
            <person name="Melnick R.L."/>
            <person name="Guiltinan M.J."/>
            <person name="Tyler B.M."/>
            <person name="Meinhardt L.W."/>
            <person name="Bailey B.A."/>
        </authorList>
    </citation>
    <scope>NUCLEOTIDE SEQUENCE [LARGE SCALE GENOMIC DNA]</scope>
    <source>
        <strain evidence="2">zdho120</strain>
    </source>
</reference>
<dbReference type="AlphaFoldDB" id="A0A225WNN3"/>